<accession>A0A6A6TWI5</accession>
<name>A0A6A6TWI5_9PEZI</name>
<evidence type="ECO:0000256" key="3">
    <source>
        <dbReference type="ARBA" id="ARBA00023235"/>
    </source>
</evidence>
<keyword evidence="2 4" id="KW-0697">Rotamase</keyword>
<dbReference type="InterPro" id="IPR024936">
    <property type="entry name" value="Cyclophilin-type_PPIase"/>
</dbReference>
<dbReference type="InterPro" id="IPR020892">
    <property type="entry name" value="Cyclophilin-type_PPIase_CS"/>
</dbReference>
<feature type="domain" description="PPIase cyclophilin-type" evidence="5">
    <location>
        <begin position="11"/>
        <end position="171"/>
    </location>
</feature>
<keyword evidence="7" id="KW-1185">Reference proteome</keyword>
<proteinExistence type="inferred from homology"/>
<evidence type="ECO:0000256" key="2">
    <source>
        <dbReference type="ARBA" id="ARBA00023110"/>
    </source>
</evidence>
<dbReference type="OrthoDB" id="407558at2759"/>
<evidence type="ECO:0000259" key="5">
    <source>
        <dbReference type="PROSITE" id="PS50072"/>
    </source>
</evidence>
<dbReference type="GO" id="GO:0005737">
    <property type="term" value="C:cytoplasm"/>
    <property type="evidence" value="ECO:0007669"/>
    <property type="project" value="TreeGrafter"/>
</dbReference>
<evidence type="ECO:0000256" key="4">
    <source>
        <dbReference type="RuleBase" id="RU363019"/>
    </source>
</evidence>
<organism evidence="6 7">
    <name type="scientific">Microthyrium microscopicum</name>
    <dbReference type="NCBI Taxonomy" id="703497"/>
    <lineage>
        <taxon>Eukaryota</taxon>
        <taxon>Fungi</taxon>
        <taxon>Dikarya</taxon>
        <taxon>Ascomycota</taxon>
        <taxon>Pezizomycotina</taxon>
        <taxon>Dothideomycetes</taxon>
        <taxon>Dothideomycetes incertae sedis</taxon>
        <taxon>Microthyriales</taxon>
        <taxon>Microthyriaceae</taxon>
        <taxon>Microthyrium</taxon>
    </lineage>
</organism>
<comment type="similarity">
    <text evidence="4">Belongs to the cyclophilin-type PPIase family.</text>
</comment>
<dbReference type="GO" id="GO:0003755">
    <property type="term" value="F:peptidyl-prolyl cis-trans isomerase activity"/>
    <property type="evidence" value="ECO:0007669"/>
    <property type="project" value="UniProtKB-UniRule"/>
</dbReference>
<dbReference type="InterPro" id="IPR029000">
    <property type="entry name" value="Cyclophilin-like_dom_sf"/>
</dbReference>
<evidence type="ECO:0000313" key="6">
    <source>
        <dbReference type="EMBL" id="KAF2663701.1"/>
    </source>
</evidence>
<dbReference type="SUPFAM" id="SSF50891">
    <property type="entry name" value="Cyclophilin-like"/>
    <property type="match status" value="1"/>
</dbReference>
<feature type="non-terminal residue" evidence="6">
    <location>
        <position position="172"/>
    </location>
</feature>
<dbReference type="Gene3D" id="2.40.100.10">
    <property type="entry name" value="Cyclophilin-like"/>
    <property type="match status" value="1"/>
</dbReference>
<dbReference type="Proteomes" id="UP000799302">
    <property type="component" value="Unassembled WGS sequence"/>
</dbReference>
<protein>
    <recommendedName>
        <fullName evidence="4">Peptidyl-prolyl cis-trans isomerase</fullName>
        <shortName evidence="4">PPIase</shortName>
        <ecNumber evidence="4">5.2.1.8</ecNumber>
    </recommendedName>
</protein>
<dbReference type="AlphaFoldDB" id="A0A6A6TWI5"/>
<dbReference type="PRINTS" id="PR00153">
    <property type="entry name" value="CSAPPISMRASE"/>
</dbReference>
<comment type="catalytic activity">
    <reaction evidence="1 4">
        <text>[protein]-peptidylproline (omega=180) = [protein]-peptidylproline (omega=0)</text>
        <dbReference type="Rhea" id="RHEA:16237"/>
        <dbReference type="Rhea" id="RHEA-COMP:10747"/>
        <dbReference type="Rhea" id="RHEA-COMP:10748"/>
        <dbReference type="ChEBI" id="CHEBI:83833"/>
        <dbReference type="ChEBI" id="CHEBI:83834"/>
        <dbReference type="EC" id="5.2.1.8"/>
    </reaction>
</comment>
<evidence type="ECO:0000313" key="7">
    <source>
        <dbReference type="Proteomes" id="UP000799302"/>
    </source>
</evidence>
<dbReference type="InterPro" id="IPR002130">
    <property type="entry name" value="Cyclophilin-type_PPIase_dom"/>
</dbReference>
<dbReference type="PANTHER" id="PTHR11071">
    <property type="entry name" value="PEPTIDYL-PROLYL CIS-TRANS ISOMERASE"/>
    <property type="match status" value="1"/>
</dbReference>
<dbReference type="GO" id="GO:0016018">
    <property type="term" value="F:cyclosporin A binding"/>
    <property type="evidence" value="ECO:0007669"/>
    <property type="project" value="TreeGrafter"/>
</dbReference>
<reference evidence="6" key="1">
    <citation type="journal article" date="2020" name="Stud. Mycol.">
        <title>101 Dothideomycetes genomes: a test case for predicting lifestyles and emergence of pathogens.</title>
        <authorList>
            <person name="Haridas S."/>
            <person name="Albert R."/>
            <person name="Binder M."/>
            <person name="Bloem J."/>
            <person name="Labutti K."/>
            <person name="Salamov A."/>
            <person name="Andreopoulos B."/>
            <person name="Baker S."/>
            <person name="Barry K."/>
            <person name="Bills G."/>
            <person name="Bluhm B."/>
            <person name="Cannon C."/>
            <person name="Castanera R."/>
            <person name="Culley D."/>
            <person name="Daum C."/>
            <person name="Ezra D."/>
            <person name="Gonzalez J."/>
            <person name="Henrissat B."/>
            <person name="Kuo A."/>
            <person name="Liang C."/>
            <person name="Lipzen A."/>
            <person name="Lutzoni F."/>
            <person name="Magnuson J."/>
            <person name="Mondo S."/>
            <person name="Nolan M."/>
            <person name="Ohm R."/>
            <person name="Pangilinan J."/>
            <person name="Park H.-J."/>
            <person name="Ramirez L."/>
            <person name="Alfaro M."/>
            <person name="Sun H."/>
            <person name="Tritt A."/>
            <person name="Yoshinaga Y."/>
            <person name="Zwiers L.-H."/>
            <person name="Turgeon B."/>
            <person name="Goodwin S."/>
            <person name="Spatafora J."/>
            <person name="Crous P."/>
            <person name="Grigoriev I."/>
        </authorList>
    </citation>
    <scope>NUCLEOTIDE SEQUENCE</scope>
    <source>
        <strain evidence="6">CBS 115976</strain>
    </source>
</reference>
<dbReference type="EC" id="5.2.1.8" evidence="4"/>
<dbReference type="PROSITE" id="PS50072">
    <property type="entry name" value="CSA_PPIASE_2"/>
    <property type="match status" value="1"/>
</dbReference>
<sequence length="172" mass="18359">MPSAAARPRVFLDVTIDDLHVGRLTIELFAEQAPKTCENFRALCTGTKPPLTYTSTPFHRIIPDFMIQGGDTTAANGTGGISIFGPTFPDESLGWRALDAPGLLCMATRGADTNSSQFFITLAPAPHLDAKHTVFGRLVTGLDDVLPRIAAVPVDADDRPTVSVVINRAGEL</sequence>
<dbReference type="PROSITE" id="PS00170">
    <property type="entry name" value="CSA_PPIASE_1"/>
    <property type="match status" value="1"/>
</dbReference>
<dbReference type="FunFam" id="2.40.100.10:FF:000025">
    <property type="entry name" value="Peptidyl-prolyl cis-trans isomerase CYP19-2"/>
    <property type="match status" value="1"/>
</dbReference>
<dbReference type="Pfam" id="PF00160">
    <property type="entry name" value="Pro_isomerase"/>
    <property type="match status" value="1"/>
</dbReference>
<keyword evidence="3 4" id="KW-0413">Isomerase</keyword>
<dbReference type="EMBL" id="MU004244">
    <property type="protein sequence ID" value="KAF2663701.1"/>
    <property type="molecule type" value="Genomic_DNA"/>
</dbReference>
<gene>
    <name evidence="6" type="ORF">BT63DRAFT_379826</name>
</gene>
<comment type="function">
    <text evidence="4">PPIases accelerate the folding of proteins. It catalyzes the cis-trans isomerization of proline imidic peptide bonds in oligopeptides.</text>
</comment>
<dbReference type="GO" id="GO:0006457">
    <property type="term" value="P:protein folding"/>
    <property type="evidence" value="ECO:0007669"/>
    <property type="project" value="InterPro"/>
</dbReference>
<evidence type="ECO:0000256" key="1">
    <source>
        <dbReference type="ARBA" id="ARBA00000971"/>
    </source>
</evidence>
<dbReference type="PANTHER" id="PTHR11071:SF561">
    <property type="entry name" value="PEPTIDYL-PROLYL CIS-TRANS ISOMERASE D-RELATED"/>
    <property type="match status" value="1"/>
</dbReference>
<dbReference type="PIRSF" id="PIRSF001467">
    <property type="entry name" value="Peptidylpro_ismrse"/>
    <property type="match status" value="1"/>
</dbReference>